<dbReference type="RefSeq" id="XP_034238372.1">
    <property type="nucleotide sequence ID" value="XM_034382481.1"/>
</dbReference>
<evidence type="ECO:0000313" key="5">
    <source>
        <dbReference type="RefSeq" id="XP_034238372.1"/>
    </source>
</evidence>
<feature type="compositionally biased region" description="Polar residues" evidence="2">
    <location>
        <begin position="230"/>
        <end position="240"/>
    </location>
</feature>
<organism evidence="5">
    <name type="scientific">Thrips palmi</name>
    <name type="common">Melon thrips</name>
    <dbReference type="NCBI Taxonomy" id="161013"/>
    <lineage>
        <taxon>Eukaryota</taxon>
        <taxon>Metazoa</taxon>
        <taxon>Ecdysozoa</taxon>
        <taxon>Arthropoda</taxon>
        <taxon>Hexapoda</taxon>
        <taxon>Insecta</taxon>
        <taxon>Pterygota</taxon>
        <taxon>Neoptera</taxon>
        <taxon>Paraneoptera</taxon>
        <taxon>Thysanoptera</taxon>
        <taxon>Terebrantia</taxon>
        <taxon>Thripoidea</taxon>
        <taxon>Thripidae</taxon>
        <taxon>Thrips</taxon>
    </lineage>
</organism>
<keyword evidence="1" id="KW-0175">Coiled coil</keyword>
<feature type="compositionally biased region" description="Basic and acidic residues" evidence="2">
    <location>
        <begin position="78"/>
        <end position="88"/>
    </location>
</feature>
<feature type="region of interest" description="Disordered" evidence="2">
    <location>
        <begin position="52"/>
        <end position="88"/>
    </location>
</feature>
<evidence type="ECO:0000256" key="1">
    <source>
        <dbReference type="SAM" id="Coils"/>
    </source>
</evidence>
<feature type="compositionally biased region" description="Low complexity" evidence="2">
    <location>
        <begin position="143"/>
        <end position="155"/>
    </location>
</feature>
<dbReference type="GeneID" id="117643515"/>
<evidence type="ECO:0000256" key="3">
    <source>
        <dbReference type="SAM" id="SignalP"/>
    </source>
</evidence>
<keyword evidence="4" id="KW-1185">Reference proteome</keyword>
<name>A0A6P8YW47_THRPL</name>
<accession>A0A6P8YW47</accession>
<feature type="region of interest" description="Disordered" evidence="2">
    <location>
        <begin position="143"/>
        <end position="192"/>
    </location>
</feature>
<reference evidence="5" key="1">
    <citation type="submission" date="2025-08" db="UniProtKB">
        <authorList>
            <consortium name="RefSeq"/>
        </authorList>
    </citation>
    <scope>IDENTIFICATION</scope>
    <source>
        <tissue evidence="5">Total insect</tissue>
    </source>
</reference>
<feature type="coiled-coil region" evidence="1">
    <location>
        <begin position="413"/>
        <end position="444"/>
    </location>
</feature>
<dbReference type="Proteomes" id="UP000515158">
    <property type="component" value="Unplaced"/>
</dbReference>
<dbReference type="AlphaFoldDB" id="A0A6P8YW47"/>
<dbReference type="OrthoDB" id="10679750at2759"/>
<dbReference type="KEGG" id="tpal:117643515"/>
<feature type="chain" id="PRO_5027850157" evidence="3">
    <location>
        <begin position="27"/>
        <end position="493"/>
    </location>
</feature>
<evidence type="ECO:0000256" key="2">
    <source>
        <dbReference type="SAM" id="MobiDB-lite"/>
    </source>
</evidence>
<protein>
    <submittedName>
        <fullName evidence="5">Regulatory protein zeste</fullName>
    </submittedName>
</protein>
<sequence length="493" mass="53445">METDDIHLVCSQVVKVCLALAGLAMAADEATPDAAPVDTAAAPSASVAAASDAGKDAETLEVAESSNNNTAAADEDGGPERSNTKRTIDHNLGYGYRYNTVLRPVMPPMGHMHMGHHHYLQQQRRPSALPMYKQRFPHHYFPSSAASAASTGSSAPFRFSQPLPSPPQREEMQQDTMTATRPVTEAPSGHGDVLSLYRTLPQQMPQPQQPEQQPFAFEDDVKAKPEVEQSEQTAGDSAQPVQYADEAPHSYQQVLQPEPTYYLTTAATAPATAPAMYSPSLAAMYGGSQHALGHMSPLAHAIGQPAVMYATTPGAHGAATQMIPVIIVRLMDTQHAATTLAPTATLGHAMSPMAHATMPYPLVNMQYLRDYLTKLYSPAAAAAAPPQYVSAAADPEAIMYSSPLYSSTQLQKLQLQQQLHAQLQKQLQAQVQQQQQQQQQQQRSSSVAAILQEQHRQRVAAAQQQQRTEVTVHRSPAMSPQDYKESVEQQEDA</sequence>
<proteinExistence type="predicted"/>
<keyword evidence="3" id="KW-0732">Signal</keyword>
<gene>
    <name evidence="5" type="primary">LOC117643515</name>
</gene>
<feature type="region of interest" description="Disordered" evidence="2">
    <location>
        <begin position="448"/>
        <end position="493"/>
    </location>
</feature>
<feature type="region of interest" description="Disordered" evidence="2">
    <location>
        <begin position="221"/>
        <end position="240"/>
    </location>
</feature>
<feature type="compositionally biased region" description="Low complexity" evidence="2">
    <location>
        <begin position="459"/>
        <end position="469"/>
    </location>
</feature>
<dbReference type="InParanoid" id="A0A6P8YW47"/>
<evidence type="ECO:0000313" key="4">
    <source>
        <dbReference type="Proteomes" id="UP000515158"/>
    </source>
</evidence>
<feature type="signal peptide" evidence="3">
    <location>
        <begin position="1"/>
        <end position="26"/>
    </location>
</feature>